<evidence type="ECO:0000259" key="1">
    <source>
        <dbReference type="Pfam" id="PF01168"/>
    </source>
</evidence>
<organism evidence="2 3">
    <name type="scientific">Streptomyces fildesensis</name>
    <dbReference type="NCBI Taxonomy" id="375757"/>
    <lineage>
        <taxon>Bacteria</taxon>
        <taxon>Bacillati</taxon>
        <taxon>Actinomycetota</taxon>
        <taxon>Actinomycetes</taxon>
        <taxon>Kitasatosporales</taxon>
        <taxon>Streptomycetaceae</taxon>
        <taxon>Streptomyces</taxon>
    </lineage>
</organism>
<sequence>MALTLYVDPVRWRAHQDVVTRQFPGMVPVVRGNGFGFGYEALAEEAMRLKADVIAVGTTYEAARMKDVYSGRVLVLSPYWRGEQAPALPGRVIRSVSCVESLRNLRGARVVVEVMSSMKSPGVSAQDLHLLRSGVEDVALEGFAIHLPLNRIGGPDAAGEVVACMERLRAAGLPLHTMFVSHLGAEELDEVQRRFPHTRIRARIGTQLWLGDQEATQFRASVLEVRQVVKGERFGFLQGKVPSDGCLVVVSGGTSHGVGLEAPKDLHGVVPRAKNVARLGLATANHHLSPFVWAGRRRWFAEPPHLQVSVLFVPQDVPQPTVGSELVARLGHTVTHPDRVVDCSAQAWPATTDAGTSDPASFGPASFDSAAFDRACEVV</sequence>
<gene>
    <name evidence="2" type="ORF">ACIGXA_23415</name>
</gene>
<dbReference type="Proteomes" id="UP001614394">
    <property type="component" value="Unassembled WGS sequence"/>
</dbReference>
<dbReference type="InterPro" id="IPR029066">
    <property type="entry name" value="PLP-binding_barrel"/>
</dbReference>
<evidence type="ECO:0000313" key="2">
    <source>
        <dbReference type="EMBL" id="MFI9103475.1"/>
    </source>
</evidence>
<keyword evidence="2" id="KW-0413">Isomerase</keyword>
<dbReference type="Gene3D" id="3.20.20.10">
    <property type="entry name" value="Alanine racemase"/>
    <property type="match status" value="1"/>
</dbReference>
<dbReference type="InterPro" id="IPR001608">
    <property type="entry name" value="Ala_racemase_N"/>
</dbReference>
<name>A0ABW8CAL1_9ACTN</name>
<feature type="domain" description="Alanine racemase N-terminal" evidence="1">
    <location>
        <begin position="25"/>
        <end position="150"/>
    </location>
</feature>
<reference evidence="2 3" key="1">
    <citation type="submission" date="2024-10" db="EMBL/GenBank/DDBJ databases">
        <title>The Natural Products Discovery Center: Release of the First 8490 Sequenced Strains for Exploring Actinobacteria Biosynthetic Diversity.</title>
        <authorList>
            <person name="Kalkreuter E."/>
            <person name="Kautsar S.A."/>
            <person name="Yang D."/>
            <person name="Bader C.D."/>
            <person name="Teijaro C.N."/>
            <person name="Fluegel L."/>
            <person name="Davis C.M."/>
            <person name="Simpson J.R."/>
            <person name="Lauterbach L."/>
            <person name="Steele A.D."/>
            <person name="Gui C."/>
            <person name="Meng S."/>
            <person name="Li G."/>
            <person name="Viehrig K."/>
            <person name="Ye F."/>
            <person name="Su P."/>
            <person name="Kiefer A.F."/>
            <person name="Nichols A."/>
            <person name="Cepeda A.J."/>
            <person name="Yan W."/>
            <person name="Fan B."/>
            <person name="Jiang Y."/>
            <person name="Adhikari A."/>
            <person name="Zheng C.-J."/>
            <person name="Schuster L."/>
            <person name="Cowan T.M."/>
            <person name="Smanski M.J."/>
            <person name="Chevrette M.G."/>
            <person name="De Carvalho L.P.S."/>
            <person name="Shen B."/>
        </authorList>
    </citation>
    <scope>NUCLEOTIDE SEQUENCE [LARGE SCALE GENOMIC DNA]</scope>
    <source>
        <strain evidence="2 3">NPDC053399</strain>
    </source>
</reference>
<dbReference type="Pfam" id="PF01168">
    <property type="entry name" value="Ala_racemase_N"/>
    <property type="match status" value="1"/>
</dbReference>
<comment type="caution">
    <text evidence="2">The sequence shown here is derived from an EMBL/GenBank/DDBJ whole genome shotgun (WGS) entry which is preliminary data.</text>
</comment>
<dbReference type="RefSeq" id="WP_399652576.1">
    <property type="nucleotide sequence ID" value="NZ_JBITYG010000007.1"/>
</dbReference>
<accession>A0ABW8CAL1</accession>
<proteinExistence type="predicted"/>
<dbReference type="EC" id="5.1.1.1" evidence="2"/>
<evidence type="ECO:0000313" key="3">
    <source>
        <dbReference type="Proteomes" id="UP001614394"/>
    </source>
</evidence>
<keyword evidence="3" id="KW-1185">Reference proteome</keyword>
<dbReference type="EMBL" id="JBITYG010000007">
    <property type="protein sequence ID" value="MFI9103475.1"/>
    <property type="molecule type" value="Genomic_DNA"/>
</dbReference>
<dbReference type="GO" id="GO:0008784">
    <property type="term" value="F:alanine racemase activity"/>
    <property type="evidence" value="ECO:0007669"/>
    <property type="project" value="UniProtKB-EC"/>
</dbReference>
<dbReference type="SUPFAM" id="SSF51419">
    <property type="entry name" value="PLP-binding barrel"/>
    <property type="match status" value="1"/>
</dbReference>
<protein>
    <submittedName>
        <fullName evidence="2">Alanine racemase</fullName>
        <ecNumber evidence="2">5.1.1.1</ecNumber>
    </submittedName>
</protein>